<dbReference type="Pfam" id="PF01876">
    <property type="entry name" value="RNase_P_p30"/>
    <property type="match status" value="1"/>
</dbReference>
<reference evidence="5 6" key="1">
    <citation type="submission" date="2017-03" db="EMBL/GenBank/DDBJ databases">
        <title>Widespread Adenine N6-methylation of Active Genes in Fungi.</title>
        <authorList>
            <consortium name="DOE Joint Genome Institute"/>
            <person name="Mondo S.J."/>
            <person name="Dannebaum R.O."/>
            <person name="Kuo R.C."/>
            <person name="Louie K.B."/>
            <person name="Bewick A.J."/>
            <person name="Labutti K."/>
            <person name="Haridas S."/>
            <person name="Kuo A."/>
            <person name="Salamov A."/>
            <person name="Ahrendt S.R."/>
            <person name="Lau R."/>
            <person name="Bowen B.P."/>
            <person name="Lipzen A."/>
            <person name="Sullivan W."/>
            <person name="Andreopoulos W.B."/>
            <person name="Clum A."/>
            <person name="Lindquist E."/>
            <person name="Daum C."/>
            <person name="Northen T.R."/>
            <person name="Ramamoorthy G."/>
            <person name="Schmitz R.J."/>
            <person name="Gryganskyi A."/>
            <person name="Culley D."/>
            <person name="Magnuson J."/>
            <person name="James T.Y."/>
            <person name="O'Malley M.A."/>
            <person name="Stajich J.E."/>
            <person name="Spatafora J.W."/>
            <person name="Visel A."/>
            <person name="Grigoriev I.V."/>
        </authorList>
    </citation>
    <scope>NUCLEOTIDE SEQUENCE [LARGE SCALE GENOMIC DNA]</scope>
    <source>
        <strain evidence="5 6">NRRL Y-17943</strain>
    </source>
</reference>
<dbReference type="EMBL" id="NBSH01000002">
    <property type="protein sequence ID" value="ORX39848.1"/>
    <property type="molecule type" value="Genomic_DNA"/>
</dbReference>
<evidence type="ECO:0000256" key="3">
    <source>
        <dbReference type="ARBA" id="ARBA00022694"/>
    </source>
</evidence>
<feature type="compositionally biased region" description="Basic residues" evidence="4">
    <location>
        <begin position="19"/>
        <end position="28"/>
    </location>
</feature>
<name>A0A1Y1UP88_9TREE</name>
<keyword evidence="6" id="KW-1185">Reference proteome</keyword>
<sequence>MYFDLYLPFPIPRSNDIPKKKKDKSKGKGKAEDSSAAESVPQSCWAGLEEGEREGFARSMALSGHLGYSIVGCTVNPSTSALAHVSPFLRALPYPQLDPRSREDGKSGQSSNQGLTMVQVSRLHLHLDDSRTHCLTGANSAVLKEYDIISVQPLTEKAFQLVCTDLCLPGPNQVSIITLPLHERPYHFRLNRKQVRQAQRNGVMFEILYSAALSPSSASRETARRYRQNFLSNAKELVRITGGKGIILSSGPGGGDDSMRGPLDLVNLGTMLGMPANLAKDAVSANPKRVLLNAQARRTFKGVMTMPKMVDPPEPSAALVEAEGRAKRQSDTGQLQEAKRVKIA</sequence>
<protein>
    <submittedName>
        <fullName evidence="5">RNase P subunit p30-domain-containing protein</fullName>
    </submittedName>
</protein>
<dbReference type="OrthoDB" id="17948at2759"/>
<feature type="region of interest" description="Disordered" evidence="4">
    <location>
        <begin position="321"/>
        <end position="344"/>
    </location>
</feature>
<dbReference type="InParanoid" id="A0A1Y1UP88"/>
<comment type="similarity">
    <text evidence="2">Belongs to the eukaryotic/archaeal RNase P protein component 3 family.</text>
</comment>
<evidence type="ECO:0000313" key="6">
    <source>
        <dbReference type="Proteomes" id="UP000193218"/>
    </source>
</evidence>
<accession>A0A1Y1UP88</accession>
<dbReference type="GeneID" id="33556505"/>
<dbReference type="RefSeq" id="XP_021873633.1">
    <property type="nucleotide sequence ID" value="XM_022014697.1"/>
</dbReference>
<dbReference type="Proteomes" id="UP000193218">
    <property type="component" value="Unassembled WGS sequence"/>
</dbReference>
<dbReference type="InterPro" id="IPR002738">
    <property type="entry name" value="RNase_P_p30"/>
</dbReference>
<organism evidence="5 6">
    <name type="scientific">Kockovaella imperatae</name>
    <dbReference type="NCBI Taxonomy" id="4999"/>
    <lineage>
        <taxon>Eukaryota</taxon>
        <taxon>Fungi</taxon>
        <taxon>Dikarya</taxon>
        <taxon>Basidiomycota</taxon>
        <taxon>Agaricomycotina</taxon>
        <taxon>Tremellomycetes</taxon>
        <taxon>Tremellales</taxon>
        <taxon>Cuniculitremaceae</taxon>
        <taxon>Kockovaella</taxon>
    </lineage>
</organism>
<dbReference type="PANTHER" id="PTHR13031">
    <property type="entry name" value="RIBONUCLEASE P SUBUNIT P30"/>
    <property type="match status" value="1"/>
</dbReference>
<dbReference type="InterPro" id="IPR016195">
    <property type="entry name" value="Pol/histidinol_Pase-like"/>
</dbReference>
<evidence type="ECO:0000256" key="4">
    <source>
        <dbReference type="SAM" id="MobiDB-lite"/>
    </source>
</evidence>
<evidence type="ECO:0000256" key="1">
    <source>
        <dbReference type="ARBA" id="ARBA00004123"/>
    </source>
</evidence>
<dbReference type="GO" id="GO:0003723">
    <property type="term" value="F:RNA binding"/>
    <property type="evidence" value="ECO:0007669"/>
    <property type="project" value="TreeGrafter"/>
</dbReference>
<dbReference type="GO" id="GO:0008033">
    <property type="term" value="P:tRNA processing"/>
    <property type="evidence" value="ECO:0007669"/>
    <property type="project" value="UniProtKB-KW"/>
</dbReference>
<dbReference type="Gene3D" id="3.20.20.140">
    <property type="entry name" value="Metal-dependent hydrolases"/>
    <property type="match status" value="1"/>
</dbReference>
<feature type="region of interest" description="Disordered" evidence="4">
    <location>
        <begin position="10"/>
        <end position="44"/>
    </location>
</feature>
<keyword evidence="3" id="KW-0819">tRNA processing</keyword>
<dbReference type="STRING" id="4999.A0A1Y1UP88"/>
<comment type="caution">
    <text evidence="5">The sequence shown here is derived from an EMBL/GenBank/DDBJ whole genome shotgun (WGS) entry which is preliminary data.</text>
</comment>
<dbReference type="SUPFAM" id="SSF89550">
    <property type="entry name" value="PHP domain-like"/>
    <property type="match status" value="1"/>
</dbReference>
<dbReference type="AlphaFoldDB" id="A0A1Y1UP88"/>
<evidence type="ECO:0000313" key="5">
    <source>
        <dbReference type="EMBL" id="ORX39848.1"/>
    </source>
</evidence>
<dbReference type="PANTHER" id="PTHR13031:SF0">
    <property type="entry name" value="RIBONUCLEASE P PROTEIN SUBUNIT P30"/>
    <property type="match status" value="1"/>
</dbReference>
<dbReference type="GO" id="GO:0005655">
    <property type="term" value="C:nucleolar ribonuclease P complex"/>
    <property type="evidence" value="ECO:0007669"/>
    <property type="project" value="TreeGrafter"/>
</dbReference>
<proteinExistence type="inferred from homology"/>
<evidence type="ECO:0000256" key="2">
    <source>
        <dbReference type="ARBA" id="ARBA00007331"/>
    </source>
</evidence>
<gene>
    <name evidence="5" type="ORF">BD324DRAFT_615226</name>
</gene>
<comment type="subcellular location">
    <subcellularLocation>
        <location evidence="1">Nucleus</location>
    </subcellularLocation>
</comment>